<feature type="compositionally biased region" description="Low complexity" evidence="1">
    <location>
        <begin position="87"/>
        <end position="114"/>
    </location>
</feature>
<dbReference type="GeneTree" id="ENSGT00390000013183"/>
<dbReference type="PANTHER" id="PTHR16477">
    <property type="entry name" value="COILED-COIL DOMAIN-CONTAINING PROTEIN 106"/>
    <property type="match status" value="1"/>
</dbReference>
<dbReference type="Pfam" id="PF15794">
    <property type="entry name" value="CCDC106"/>
    <property type="match status" value="1"/>
</dbReference>
<dbReference type="PANTHER" id="PTHR16477:SF5">
    <property type="entry name" value="COILED-COIL DOMAIN-CONTAINING PROTEIN 106-RELATED"/>
    <property type="match status" value="1"/>
</dbReference>
<dbReference type="OMA" id="KLIVKWY"/>
<accession>A0A8C5CAU4</accession>
<protein>
    <recommendedName>
        <fullName evidence="4">Coiled-coil domain-containing protein 106-like</fullName>
    </recommendedName>
</protein>
<reference evidence="2" key="1">
    <citation type="submission" date="2025-08" db="UniProtKB">
        <authorList>
            <consortium name="Ensembl"/>
        </authorList>
    </citation>
    <scope>IDENTIFICATION</scope>
</reference>
<feature type="region of interest" description="Disordered" evidence="1">
    <location>
        <begin position="1"/>
        <end position="31"/>
    </location>
</feature>
<evidence type="ECO:0000313" key="3">
    <source>
        <dbReference type="Proteomes" id="UP000694546"/>
    </source>
</evidence>
<feature type="compositionally biased region" description="Basic residues" evidence="1">
    <location>
        <begin position="1"/>
        <end position="12"/>
    </location>
</feature>
<dbReference type="Ensembl" id="ENSGMOT00000072250.1">
    <property type="protein sequence ID" value="ENSGMOP00000058234.1"/>
    <property type="gene ID" value="ENSGMOG00000025523.1"/>
</dbReference>
<proteinExistence type="predicted"/>
<evidence type="ECO:0000256" key="1">
    <source>
        <dbReference type="SAM" id="MobiDB-lite"/>
    </source>
</evidence>
<feature type="region of interest" description="Disordered" evidence="1">
    <location>
        <begin position="75"/>
        <end position="145"/>
    </location>
</feature>
<evidence type="ECO:0000313" key="2">
    <source>
        <dbReference type="Ensembl" id="ENSGMOP00000058234.1"/>
    </source>
</evidence>
<sequence>MANRKRIQTRGKKYVEETEAEGSSVGASAAPTAQLALNNKAHELQMCKKKMEWQNEKIEELTKERDFLKEQLASALKKDEPKATAGSNSVSTLDSSSSEMSSKSTDSESSNSSSSEDKKRKKKGKGRKKASKRVKMEKTLQRARNPEQALARYKKILKCYKRLGTMSGAFRKVGVDRNTVVVNAPIAELSIAAPDQYKEALKTYTHSTKLKAFAEHCALTILGDVEIVDAVNTLKASGKLLPLKNK</sequence>
<name>A0A8C5CAU4_GADMO</name>
<keyword evidence="3" id="KW-1185">Reference proteome</keyword>
<feature type="compositionally biased region" description="Low complexity" evidence="1">
    <location>
        <begin position="21"/>
        <end position="30"/>
    </location>
</feature>
<dbReference type="Proteomes" id="UP000694546">
    <property type="component" value="Chromosome 4"/>
</dbReference>
<dbReference type="InterPro" id="IPR031591">
    <property type="entry name" value="CCDC106"/>
</dbReference>
<organism evidence="2 3">
    <name type="scientific">Gadus morhua</name>
    <name type="common">Atlantic cod</name>
    <dbReference type="NCBI Taxonomy" id="8049"/>
    <lineage>
        <taxon>Eukaryota</taxon>
        <taxon>Metazoa</taxon>
        <taxon>Chordata</taxon>
        <taxon>Craniata</taxon>
        <taxon>Vertebrata</taxon>
        <taxon>Euteleostomi</taxon>
        <taxon>Actinopterygii</taxon>
        <taxon>Neopterygii</taxon>
        <taxon>Teleostei</taxon>
        <taxon>Neoteleostei</taxon>
        <taxon>Acanthomorphata</taxon>
        <taxon>Zeiogadaria</taxon>
        <taxon>Gadariae</taxon>
        <taxon>Gadiformes</taxon>
        <taxon>Gadoidei</taxon>
        <taxon>Gadidae</taxon>
        <taxon>Gadus</taxon>
    </lineage>
</organism>
<feature type="compositionally biased region" description="Basic residues" evidence="1">
    <location>
        <begin position="119"/>
        <end position="133"/>
    </location>
</feature>
<dbReference type="GO" id="GO:0005654">
    <property type="term" value="C:nucleoplasm"/>
    <property type="evidence" value="ECO:0007669"/>
    <property type="project" value="TreeGrafter"/>
</dbReference>
<reference evidence="2" key="2">
    <citation type="submission" date="2025-09" db="UniProtKB">
        <authorList>
            <consortium name="Ensembl"/>
        </authorList>
    </citation>
    <scope>IDENTIFICATION</scope>
</reference>
<evidence type="ECO:0008006" key="4">
    <source>
        <dbReference type="Google" id="ProtNLM"/>
    </source>
</evidence>
<dbReference type="AlphaFoldDB" id="A0A8C5CAU4"/>